<dbReference type="HOGENOM" id="CLU_027853_5_3_0"/>
<dbReference type="KEGG" id="cap:CLDAP_15430"/>
<dbReference type="PANTHER" id="PTHR43244">
    <property type="match status" value="1"/>
</dbReference>
<dbReference type="RefSeq" id="WP_014432821.1">
    <property type="nucleotide sequence ID" value="NC_017079.1"/>
</dbReference>
<evidence type="ECO:0000259" key="2">
    <source>
        <dbReference type="Pfam" id="PF00296"/>
    </source>
</evidence>
<sequence length="336" mass="37709">MTEARYTRVALYLQDKHPIRDGMEYARYAEARGFEAVWQAESRLVRDAIVPMAAYAAVTERIQIGSGVINNWTRNIGLLAATFLTLDDLAPNRIICGIGAWWDPLAKNVGIERRKPLTAMRETVEVLRRLLAMERVTFHGEFHHVEGVELDVVHGRREPRNVKIVIGATGPQMMELTGEIADGVLLNYCVPPEYNLEAMEHLERGAAKAGRRLEEIDRPQLVVCSVHEDRQVALDGARELLTQYLAQQPHIAKASGVKPEVVQQIQSILGWPATKEQVRAAMKYVPDELVQRITASGTPDEVKAKVREYIRYGATCPVLYPLGDVKLMIDTFADGY</sequence>
<name>I0I2U5_CALAS</name>
<organism evidence="3 4">
    <name type="scientific">Caldilinea aerophila (strain DSM 14535 / JCM 11387 / NBRC 104270 / STL-6-O1)</name>
    <dbReference type="NCBI Taxonomy" id="926550"/>
    <lineage>
        <taxon>Bacteria</taxon>
        <taxon>Bacillati</taxon>
        <taxon>Chloroflexota</taxon>
        <taxon>Caldilineae</taxon>
        <taxon>Caldilineales</taxon>
        <taxon>Caldilineaceae</taxon>
        <taxon>Caldilinea</taxon>
    </lineage>
</organism>
<dbReference type="GO" id="GO:0016705">
    <property type="term" value="F:oxidoreductase activity, acting on paired donors, with incorporation or reduction of molecular oxygen"/>
    <property type="evidence" value="ECO:0007669"/>
    <property type="project" value="InterPro"/>
</dbReference>
<gene>
    <name evidence="3" type="ordered locus">CLDAP_15430</name>
</gene>
<evidence type="ECO:0000256" key="1">
    <source>
        <dbReference type="ARBA" id="ARBA00023002"/>
    </source>
</evidence>
<dbReference type="SUPFAM" id="SSF51679">
    <property type="entry name" value="Bacterial luciferase-like"/>
    <property type="match status" value="1"/>
</dbReference>
<keyword evidence="1" id="KW-0560">Oxidoreductase</keyword>
<dbReference type="AlphaFoldDB" id="I0I2U5"/>
<protein>
    <submittedName>
        <fullName evidence="3">Putative F420-dependent oxidoreductase</fullName>
    </submittedName>
</protein>
<feature type="domain" description="Luciferase-like" evidence="2">
    <location>
        <begin position="13"/>
        <end position="315"/>
    </location>
</feature>
<evidence type="ECO:0000313" key="3">
    <source>
        <dbReference type="EMBL" id="BAL99582.1"/>
    </source>
</evidence>
<evidence type="ECO:0000313" key="4">
    <source>
        <dbReference type="Proteomes" id="UP000007880"/>
    </source>
</evidence>
<dbReference type="OrthoDB" id="7816697at2"/>
<dbReference type="InterPro" id="IPR036661">
    <property type="entry name" value="Luciferase-like_sf"/>
</dbReference>
<dbReference type="eggNOG" id="COG2141">
    <property type="taxonomic scope" value="Bacteria"/>
</dbReference>
<dbReference type="STRING" id="926550.CLDAP_15430"/>
<dbReference type="Pfam" id="PF00296">
    <property type="entry name" value="Bac_luciferase"/>
    <property type="match status" value="1"/>
</dbReference>
<dbReference type="PANTHER" id="PTHR43244:SF1">
    <property type="entry name" value="5,10-METHYLENETETRAHYDROMETHANOPTERIN REDUCTASE"/>
    <property type="match status" value="1"/>
</dbReference>
<dbReference type="CDD" id="cd01097">
    <property type="entry name" value="Tetrahydromethanopterin_reductase"/>
    <property type="match status" value="1"/>
</dbReference>
<dbReference type="InterPro" id="IPR050564">
    <property type="entry name" value="F420-G6PD/mer"/>
</dbReference>
<dbReference type="EMBL" id="AP012337">
    <property type="protein sequence ID" value="BAL99582.1"/>
    <property type="molecule type" value="Genomic_DNA"/>
</dbReference>
<dbReference type="PATRIC" id="fig|926550.5.peg.1627"/>
<reference evidence="3 4" key="1">
    <citation type="submission" date="2012-02" db="EMBL/GenBank/DDBJ databases">
        <title>Complete genome sequence of Caldilinea aerophila DSM 14535 (= NBRC 102666).</title>
        <authorList>
            <person name="Oguchi A."/>
            <person name="Hosoyama A."/>
            <person name="Sekine M."/>
            <person name="Fukai R."/>
            <person name="Kato Y."/>
            <person name="Nakamura S."/>
            <person name="Hanada S."/>
            <person name="Yamazaki S."/>
            <person name="Fujita N."/>
        </authorList>
    </citation>
    <scope>NUCLEOTIDE SEQUENCE [LARGE SCALE GENOMIC DNA]</scope>
    <source>
        <strain evidence="4">DSM 14535 / JCM 11387 / NBRC 104270 / STL-6-O1</strain>
    </source>
</reference>
<proteinExistence type="predicted"/>
<dbReference type="Gene3D" id="3.20.20.30">
    <property type="entry name" value="Luciferase-like domain"/>
    <property type="match status" value="1"/>
</dbReference>
<keyword evidence="4" id="KW-1185">Reference proteome</keyword>
<dbReference type="InterPro" id="IPR011251">
    <property type="entry name" value="Luciferase-like_dom"/>
</dbReference>
<accession>I0I2U5</accession>
<dbReference type="Proteomes" id="UP000007880">
    <property type="component" value="Chromosome"/>
</dbReference>